<accession>C7XU58</accession>
<dbReference type="InterPro" id="IPR000361">
    <property type="entry name" value="ATAP_core_dom"/>
</dbReference>
<dbReference type="Pfam" id="PF01521">
    <property type="entry name" value="Fe-S_biosyn"/>
    <property type="match status" value="1"/>
</dbReference>
<dbReference type="InterPro" id="IPR035903">
    <property type="entry name" value="HesB-like_dom_sf"/>
</dbReference>
<dbReference type="AlphaFoldDB" id="C7XU58"/>
<proteinExistence type="predicted"/>
<dbReference type="STRING" id="575594.HMPREF0501_00224"/>
<gene>
    <name evidence="2" type="ORF">HMPREF0501_00224</name>
</gene>
<dbReference type="Proteomes" id="UP000003987">
    <property type="component" value="Unassembled WGS sequence"/>
</dbReference>
<evidence type="ECO:0000313" key="2">
    <source>
        <dbReference type="EMBL" id="EEU30819.1"/>
    </source>
</evidence>
<reference evidence="2 3" key="1">
    <citation type="submission" date="2009-06" db="EMBL/GenBank/DDBJ databases">
        <title>The Genome Sequence of Lactobacillus coleohominis strain 101-4-CHN.</title>
        <authorList>
            <consortium name="The Broad Institute Genome Sequencing Platform"/>
            <person name="Ward D."/>
            <person name="Young S.K."/>
            <person name="Zeng Q."/>
            <person name="Koehrsen M."/>
            <person name="Alvarado L."/>
            <person name="Berlin A."/>
            <person name="Borenstein D."/>
            <person name="Chen Z."/>
            <person name="Engels R."/>
            <person name="Freedman E."/>
            <person name="Gellesch M."/>
            <person name="Goldberg J."/>
            <person name="Griggs A."/>
            <person name="Gujja S."/>
            <person name="Heiman D."/>
            <person name="Hepburn T."/>
            <person name="Howarth C."/>
            <person name="Jen D."/>
            <person name="Larson L."/>
            <person name="Lewis B."/>
            <person name="Mehta T."/>
            <person name="Park D."/>
            <person name="Pearson M."/>
            <person name="Roberts A."/>
            <person name="Saif S."/>
            <person name="Shea T."/>
            <person name="Shenoy N."/>
            <person name="Sisk P."/>
            <person name="Stolte C."/>
            <person name="Sykes S."/>
            <person name="Walk T."/>
            <person name="White J."/>
            <person name="Yandava C."/>
            <person name="Liu Y."/>
            <person name="Xu Q."/>
            <person name="Lander E."/>
            <person name="Nusbaum C."/>
            <person name="Galagan J."/>
            <person name="Birren B."/>
        </authorList>
    </citation>
    <scope>NUCLEOTIDE SEQUENCE [LARGE SCALE GENOMIC DNA]</scope>
    <source>
        <strain evidence="2 3">101-4-CHN</strain>
    </source>
</reference>
<dbReference type="HOGENOM" id="CLU_141575_0_1_9"/>
<dbReference type="SUPFAM" id="SSF89360">
    <property type="entry name" value="HesB-like domain"/>
    <property type="match status" value="1"/>
</dbReference>
<dbReference type="Gene3D" id="2.60.300.12">
    <property type="entry name" value="HesB-like domain"/>
    <property type="match status" value="1"/>
</dbReference>
<dbReference type="eggNOG" id="COG4918">
    <property type="taxonomic scope" value="Bacteria"/>
</dbReference>
<dbReference type="OrthoDB" id="2361502at2"/>
<evidence type="ECO:0000259" key="1">
    <source>
        <dbReference type="Pfam" id="PF01521"/>
    </source>
</evidence>
<feature type="domain" description="Core" evidence="1">
    <location>
        <begin position="1"/>
        <end position="112"/>
    </location>
</feature>
<evidence type="ECO:0000313" key="3">
    <source>
        <dbReference type="Proteomes" id="UP000003987"/>
    </source>
</evidence>
<organism evidence="2 3">
    <name type="scientific">Limosilactobacillus coleohominis 101-4-CHN</name>
    <dbReference type="NCBI Taxonomy" id="575594"/>
    <lineage>
        <taxon>Bacteria</taxon>
        <taxon>Bacillati</taxon>
        <taxon>Bacillota</taxon>
        <taxon>Bacilli</taxon>
        <taxon>Lactobacillales</taxon>
        <taxon>Lactobacillaceae</taxon>
        <taxon>Limosilactobacillus</taxon>
    </lineage>
</organism>
<dbReference type="RefSeq" id="WP_006915970.1">
    <property type="nucleotide sequence ID" value="NZ_GG698802.1"/>
</dbReference>
<keyword evidence="3" id="KW-1185">Reference proteome</keyword>
<protein>
    <recommendedName>
        <fullName evidence="1">Core domain-containing protein</fullName>
    </recommendedName>
</protein>
<sequence length="130" mass="14754">MYLTFTDDAKQRLSRYLGTSKKMLLDYDDGVGPFSALGNCSLDDNFKLIFVNQNQSFKDFDASFDSNLGKIYYKGYTKPQLADQMTVSFNAHVFTMPLKSPQGILTDDLEILDVSDKQPQQIQMTKAHDC</sequence>
<dbReference type="EMBL" id="GG698802">
    <property type="protein sequence ID" value="EEU30819.1"/>
    <property type="molecule type" value="Genomic_DNA"/>
</dbReference>
<name>C7XU58_9LACO</name>